<evidence type="ECO:0000313" key="3">
    <source>
        <dbReference type="Proteomes" id="UP000694892"/>
    </source>
</evidence>
<dbReference type="AlphaFoldDB" id="A0A974CF54"/>
<reference evidence="3" key="1">
    <citation type="journal article" date="2016" name="Nature">
        <title>Genome evolution in the allotetraploid frog Xenopus laevis.</title>
        <authorList>
            <person name="Session A.M."/>
            <person name="Uno Y."/>
            <person name="Kwon T."/>
            <person name="Chapman J.A."/>
            <person name="Toyoda A."/>
            <person name="Takahashi S."/>
            <person name="Fukui A."/>
            <person name="Hikosaka A."/>
            <person name="Suzuki A."/>
            <person name="Kondo M."/>
            <person name="van Heeringen S.J."/>
            <person name="Quigley I."/>
            <person name="Heinz S."/>
            <person name="Ogino H."/>
            <person name="Ochi H."/>
            <person name="Hellsten U."/>
            <person name="Lyons J.B."/>
            <person name="Simakov O."/>
            <person name="Putnam N."/>
            <person name="Stites J."/>
            <person name="Kuroki Y."/>
            <person name="Tanaka T."/>
            <person name="Michiue T."/>
            <person name="Watanabe M."/>
            <person name="Bogdanovic O."/>
            <person name="Lister R."/>
            <person name="Georgiou G."/>
            <person name="Paranjpe S.S."/>
            <person name="van Kruijsbergen I."/>
            <person name="Shu S."/>
            <person name="Carlson J."/>
            <person name="Kinoshita T."/>
            <person name="Ohta Y."/>
            <person name="Mawaribuchi S."/>
            <person name="Jenkins J."/>
            <person name="Grimwood J."/>
            <person name="Schmutz J."/>
            <person name="Mitros T."/>
            <person name="Mozaffari S.V."/>
            <person name="Suzuki Y."/>
            <person name="Haramoto Y."/>
            <person name="Yamamoto T.S."/>
            <person name="Takagi C."/>
            <person name="Heald R."/>
            <person name="Miller K."/>
            <person name="Haudenschild C."/>
            <person name="Kitzman J."/>
            <person name="Nakayama T."/>
            <person name="Izutsu Y."/>
            <person name="Robert J."/>
            <person name="Fortriede J."/>
            <person name="Burns K."/>
            <person name="Lotay V."/>
            <person name="Karimi K."/>
            <person name="Yasuoka Y."/>
            <person name="Dichmann D.S."/>
            <person name="Flajnik M.F."/>
            <person name="Houston D.W."/>
            <person name="Shendure J."/>
            <person name="DuPasquier L."/>
            <person name="Vize P.D."/>
            <person name="Zorn A.M."/>
            <person name="Ito M."/>
            <person name="Marcotte E.M."/>
            <person name="Wallingford J.B."/>
            <person name="Ito Y."/>
            <person name="Asashima M."/>
            <person name="Ueno N."/>
            <person name="Matsuda Y."/>
            <person name="Veenstra G.J."/>
            <person name="Fujiyama A."/>
            <person name="Harland R.M."/>
            <person name="Taira M."/>
            <person name="Rokhsar D.S."/>
        </authorList>
    </citation>
    <scope>NUCLEOTIDE SEQUENCE [LARGE SCALE GENOMIC DNA]</scope>
    <source>
        <strain evidence="3">J</strain>
    </source>
</reference>
<evidence type="ECO:0000256" key="1">
    <source>
        <dbReference type="SAM" id="MobiDB-lite"/>
    </source>
</evidence>
<feature type="region of interest" description="Disordered" evidence="1">
    <location>
        <begin position="1"/>
        <end position="25"/>
    </location>
</feature>
<dbReference type="Proteomes" id="UP000694892">
    <property type="component" value="Chromosome 7L"/>
</dbReference>
<protein>
    <submittedName>
        <fullName evidence="2">Uncharacterized protein</fullName>
    </submittedName>
</protein>
<accession>A0A974CF54</accession>
<name>A0A974CF54_XENLA</name>
<evidence type="ECO:0000313" key="2">
    <source>
        <dbReference type="EMBL" id="OCT72054.1"/>
    </source>
</evidence>
<organism evidence="2 3">
    <name type="scientific">Xenopus laevis</name>
    <name type="common">African clawed frog</name>
    <dbReference type="NCBI Taxonomy" id="8355"/>
    <lineage>
        <taxon>Eukaryota</taxon>
        <taxon>Metazoa</taxon>
        <taxon>Chordata</taxon>
        <taxon>Craniata</taxon>
        <taxon>Vertebrata</taxon>
        <taxon>Euteleostomi</taxon>
        <taxon>Amphibia</taxon>
        <taxon>Batrachia</taxon>
        <taxon>Anura</taxon>
        <taxon>Pipoidea</taxon>
        <taxon>Pipidae</taxon>
        <taxon>Xenopodinae</taxon>
        <taxon>Xenopus</taxon>
        <taxon>Xenopus</taxon>
    </lineage>
</organism>
<feature type="compositionally biased region" description="Low complexity" evidence="1">
    <location>
        <begin position="11"/>
        <end position="24"/>
    </location>
</feature>
<dbReference type="EMBL" id="CM004478">
    <property type="protein sequence ID" value="OCT72054.1"/>
    <property type="molecule type" value="Genomic_DNA"/>
</dbReference>
<sequence length="91" mass="9780">MGPAAAHTRIQQQQFSHAGSSSSSPTLECWNGVAVYFTSVAAVCTRDLQPSSVIWRYLFFFFSGTLHVHVLNMSSFRSTKILGGPGVAAAT</sequence>
<gene>
    <name evidence="2" type="ORF">XELAEV_18035031mg</name>
</gene>
<proteinExistence type="predicted"/>